<dbReference type="Proteomes" id="UP001597114">
    <property type="component" value="Unassembled WGS sequence"/>
</dbReference>
<feature type="DNA-binding region" description="H-T-H motif" evidence="4">
    <location>
        <begin position="36"/>
        <end position="55"/>
    </location>
</feature>
<dbReference type="Pfam" id="PF21597">
    <property type="entry name" value="TetR_C_43"/>
    <property type="match status" value="1"/>
</dbReference>
<keyword evidence="7" id="KW-1185">Reference proteome</keyword>
<proteinExistence type="predicted"/>
<sequence>MARGLSRSLRSDARDNRDRILEAARALFAAEGLDVPMREVARRAGVGPATLYRHFPAKEALVTEAFADQVQACRAIVDEGLREQDPWDGFRLVIERICELHARDRGLTAAFMAAYPHAADFAANRDHALKAIAELARRAKEAGRLRPDFVLDDMVLVLMANDGIRSVSPAARVAASRRFAALVIQAFQATPTPAPLPPAARLALMAGSHAR</sequence>
<evidence type="ECO:0000313" key="7">
    <source>
        <dbReference type="Proteomes" id="UP001597114"/>
    </source>
</evidence>
<evidence type="ECO:0000313" key="6">
    <source>
        <dbReference type="EMBL" id="MFD1521350.1"/>
    </source>
</evidence>
<dbReference type="Pfam" id="PF00440">
    <property type="entry name" value="TetR_N"/>
    <property type="match status" value="1"/>
</dbReference>
<comment type="caution">
    <text evidence="6">The sequence shown here is derived from an EMBL/GenBank/DDBJ whole genome shotgun (WGS) entry which is preliminary data.</text>
</comment>
<dbReference type="InterPro" id="IPR049445">
    <property type="entry name" value="TetR_SbtR-like_C"/>
</dbReference>
<keyword evidence="1" id="KW-0805">Transcription regulation</keyword>
<dbReference type="InterPro" id="IPR001647">
    <property type="entry name" value="HTH_TetR"/>
</dbReference>
<dbReference type="RefSeq" id="WP_344730233.1">
    <property type="nucleotide sequence ID" value="NZ_BAAAUS010000065.1"/>
</dbReference>
<dbReference type="EMBL" id="JBHUCO010000033">
    <property type="protein sequence ID" value="MFD1521350.1"/>
    <property type="molecule type" value="Genomic_DNA"/>
</dbReference>
<gene>
    <name evidence="6" type="ORF">ACFSJD_27880</name>
</gene>
<evidence type="ECO:0000256" key="2">
    <source>
        <dbReference type="ARBA" id="ARBA00023125"/>
    </source>
</evidence>
<dbReference type="InterPro" id="IPR036271">
    <property type="entry name" value="Tet_transcr_reg_TetR-rel_C_sf"/>
</dbReference>
<organism evidence="6 7">
    <name type="scientific">Pseudonocardia yunnanensis</name>
    <dbReference type="NCBI Taxonomy" id="58107"/>
    <lineage>
        <taxon>Bacteria</taxon>
        <taxon>Bacillati</taxon>
        <taxon>Actinomycetota</taxon>
        <taxon>Actinomycetes</taxon>
        <taxon>Pseudonocardiales</taxon>
        <taxon>Pseudonocardiaceae</taxon>
        <taxon>Pseudonocardia</taxon>
    </lineage>
</organism>
<dbReference type="InterPro" id="IPR009057">
    <property type="entry name" value="Homeodomain-like_sf"/>
</dbReference>
<dbReference type="SUPFAM" id="SSF46689">
    <property type="entry name" value="Homeodomain-like"/>
    <property type="match status" value="1"/>
</dbReference>
<evidence type="ECO:0000259" key="5">
    <source>
        <dbReference type="PROSITE" id="PS50977"/>
    </source>
</evidence>
<dbReference type="PROSITE" id="PS50977">
    <property type="entry name" value="HTH_TETR_2"/>
    <property type="match status" value="1"/>
</dbReference>
<accession>A0ABW4F3S2</accession>
<dbReference type="Gene3D" id="1.10.357.10">
    <property type="entry name" value="Tetracycline Repressor, domain 2"/>
    <property type="match status" value="1"/>
</dbReference>
<dbReference type="SUPFAM" id="SSF48498">
    <property type="entry name" value="Tetracyclin repressor-like, C-terminal domain"/>
    <property type="match status" value="1"/>
</dbReference>
<dbReference type="PANTHER" id="PTHR30055:SF234">
    <property type="entry name" value="HTH-TYPE TRANSCRIPTIONAL REGULATOR BETI"/>
    <property type="match status" value="1"/>
</dbReference>
<evidence type="ECO:0000256" key="3">
    <source>
        <dbReference type="ARBA" id="ARBA00023163"/>
    </source>
</evidence>
<evidence type="ECO:0000256" key="4">
    <source>
        <dbReference type="PROSITE-ProRule" id="PRU00335"/>
    </source>
</evidence>
<name>A0ABW4F3S2_9PSEU</name>
<dbReference type="PANTHER" id="PTHR30055">
    <property type="entry name" value="HTH-TYPE TRANSCRIPTIONAL REGULATOR RUTR"/>
    <property type="match status" value="1"/>
</dbReference>
<dbReference type="PRINTS" id="PR00455">
    <property type="entry name" value="HTHTETR"/>
</dbReference>
<protein>
    <submittedName>
        <fullName evidence="6">TetR/AcrR family transcriptional regulator</fullName>
    </submittedName>
</protein>
<reference evidence="7" key="1">
    <citation type="journal article" date="2019" name="Int. J. Syst. Evol. Microbiol.">
        <title>The Global Catalogue of Microorganisms (GCM) 10K type strain sequencing project: providing services to taxonomists for standard genome sequencing and annotation.</title>
        <authorList>
            <consortium name="The Broad Institute Genomics Platform"/>
            <consortium name="The Broad Institute Genome Sequencing Center for Infectious Disease"/>
            <person name="Wu L."/>
            <person name="Ma J."/>
        </authorList>
    </citation>
    <scope>NUCLEOTIDE SEQUENCE [LARGE SCALE GENOMIC DNA]</scope>
    <source>
        <strain evidence="7">CCM 7043</strain>
    </source>
</reference>
<evidence type="ECO:0000256" key="1">
    <source>
        <dbReference type="ARBA" id="ARBA00023015"/>
    </source>
</evidence>
<keyword evidence="2 4" id="KW-0238">DNA-binding</keyword>
<keyword evidence="3" id="KW-0804">Transcription</keyword>
<feature type="domain" description="HTH tetR-type" evidence="5">
    <location>
        <begin position="14"/>
        <end position="73"/>
    </location>
</feature>
<dbReference type="InterPro" id="IPR050109">
    <property type="entry name" value="HTH-type_TetR-like_transc_reg"/>
</dbReference>